<dbReference type="PANTHER" id="PTHR10846">
    <property type="entry name" value="SODIUM/POTASSIUM/CALCIUM EXCHANGER"/>
    <property type="match status" value="1"/>
</dbReference>
<keyword evidence="2 5" id="KW-0812">Transmembrane</keyword>
<evidence type="ECO:0000256" key="3">
    <source>
        <dbReference type="ARBA" id="ARBA00022989"/>
    </source>
</evidence>
<comment type="subcellular location">
    <subcellularLocation>
        <location evidence="1">Membrane</location>
        <topology evidence="1">Multi-pass membrane protein</topology>
    </subcellularLocation>
</comment>
<protein>
    <submittedName>
        <fullName evidence="7">Cation:H+ antiporter</fullName>
    </submittedName>
</protein>
<keyword evidence="4 5" id="KW-0472">Membrane</keyword>
<dbReference type="InterPro" id="IPR004481">
    <property type="entry name" value="K/Na/Ca-exchanger"/>
</dbReference>
<feature type="transmembrane region" description="Helical" evidence="5">
    <location>
        <begin position="274"/>
        <end position="291"/>
    </location>
</feature>
<dbReference type="OrthoDB" id="9794225at2"/>
<proteinExistence type="predicted"/>
<evidence type="ECO:0000259" key="6">
    <source>
        <dbReference type="Pfam" id="PF01699"/>
    </source>
</evidence>
<keyword evidence="8" id="KW-1185">Reference proteome</keyword>
<dbReference type="AlphaFoldDB" id="A0A318EAE4"/>
<dbReference type="GO" id="GO:0005262">
    <property type="term" value="F:calcium channel activity"/>
    <property type="evidence" value="ECO:0007669"/>
    <property type="project" value="TreeGrafter"/>
</dbReference>
<feature type="transmembrane region" description="Helical" evidence="5">
    <location>
        <begin position="42"/>
        <end position="62"/>
    </location>
</feature>
<feature type="domain" description="Sodium/calcium exchanger membrane region" evidence="6">
    <location>
        <begin position="4"/>
        <end position="144"/>
    </location>
</feature>
<feature type="transmembrane region" description="Helical" evidence="5">
    <location>
        <begin position="303"/>
        <end position="321"/>
    </location>
</feature>
<sequence>MLLSAAAVVAGLILLVWSADRFIFGAAGLARAAGISPLVVGMVIIGFGTSMPEVAVSTLAALQDASGIAIGNAVGSNICNVALVIGISAIVRPIAVTSGVLRREIPITVAASVLLVLLVIDGALTRIDGAVLAAGFVAMLLWMLRTARTQGDDPLLVEQQAEMPPAIGSGRAIGWIAVGLPLLVGASQLLVWGAANIAREFGVSDLVIGLTIVAVGTSLPELAASITGLLKGENDLAVGNILGSNLFNILFILLAPAFIAPGPIPDPMLLTRDLPVMVGLMLMLWATAVGLRGAPPGIQRVEGGLLLTVYGGYTLILALTAST</sequence>
<dbReference type="GO" id="GO:0005886">
    <property type="term" value="C:plasma membrane"/>
    <property type="evidence" value="ECO:0007669"/>
    <property type="project" value="TreeGrafter"/>
</dbReference>
<dbReference type="InterPro" id="IPR004837">
    <property type="entry name" value="NaCa_Exmemb"/>
</dbReference>
<name>A0A318EAE4_9GAMM</name>
<dbReference type="GO" id="GO:0008273">
    <property type="term" value="F:calcium, potassium:sodium antiporter activity"/>
    <property type="evidence" value="ECO:0007669"/>
    <property type="project" value="TreeGrafter"/>
</dbReference>
<organism evidence="7 8">
    <name type="scientific">Sinimarinibacterium flocculans</name>
    <dbReference type="NCBI Taxonomy" id="985250"/>
    <lineage>
        <taxon>Bacteria</taxon>
        <taxon>Pseudomonadati</taxon>
        <taxon>Pseudomonadota</taxon>
        <taxon>Gammaproteobacteria</taxon>
        <taxon>Nevskiales</taxon>
        <taxon>Nevskiaceae</taxon>
        <taxon>Sinimarinibacterium</taxon>
    </lineage>
</organism>
<feature type="transmembrane region" description="Helical" evidence="5">
    <location>
        <begin position="206"/>
        <end position="230"/>
    </location>
</feature>
<dbReference type="NCBIfam" id="TIGR00367">
    <property type="entry name" value="calcium/sodium antiporter"/>
    <property type="match status" value="1"/>
</dbReference>
<dbReference type="Proteomes" id="UP000248330">
    <property type="component" value="Unassembled WGS sequence"/>
</dbReference>
<dbReference type="Gene3D" id="1.20.1420.30">
    <property type="entry name" value="NCX, central ion-binding region"/>
    <property type="match status" value="1"/>
</dbReference>
<feature type="transmembrane region" description="Helical" evidence="5">
    <location>
        <begin position="242"/>
        <end position="262"/>
    </location>
</feature>
<evidence type="ECO:0000313" key="7">
    <source>
        <dbReference type="EMBL" id="PXV69547.1"/>
    </source>
</evidence>
<dbReference type="GO" id="GO:0006874">
    <property type="term" value="P:intracellular calcium ion homeostasis"/>
    <property type="evidence" value="ECO:0007669"/>
    <property type="project" value="TreeGrafter"/>
</dbReference>
<dbReference type="EMBL" id="QICN01000003">
    <property type="protein sequence ID" value="PXV69547.1"/>
    <property type="molecule type" value="Genomic_DNA"/>
</dbReference>
<reference evidence="7 8" key="1">
    <citation type="submission" date="2018-04" db="EMBL/GenBank/DDBJ databases">
        <title>Genomic Encyclopedia of Type Strains, Phase IV (KMG-IV): sequencing the most valuable type-strain genomes for metagenomic binning, comparative biology and taxonomic classification.</title>
        <authorList>
            <person name="Goeker M."/>
        </authorList>
    </citation>
    <scope>NUCLEOTIDE SEQUENCE [LARGE SCALE GENOMIC DNA]</scope>
    <source>
        <strain evidence="7 8">DSM 104150</strain>
    </source>
</reference>
<comment type="caution">
    <text evidence="7">The sequence shown here is derived from an EMBL/GenBank/DDBJ whole genome shotgun (WGS) entry which is preliminary data.</text>
</comment>
<evidence type="ECO:0000256" key="1">
    <source>
        <dbReference type="ARBA" id="ARBA00004141"/>
    </source>
</evidence>
<accession>A0A318EAE4</accession>
<evidence type="ECO:0000313" key="8">
    <source>
        <dbReference type="Proteomes" id="UP000248330"/>
    </source>
</evidence>
<keyword evidence="3 5" id="KW-1133">Transmembrane helix</keyword>
<gene>
    <name evidence="7" type="ORF">C8D93_103121</name>
</gene>
<evidence type="ECO:0000256" key="5">
    <source>
        <dbReference type="SAM" id="Phobius"/>
    </source>
</evidence>
<feature type="transmembrane region" description="Helical" evidence="5">
    <location>
        <begin position="74"/>
        <end position="95"/>
    </location>
</feature>
<dbReference type="Pfam" id="PF01699">
    <property type="entry name" value="Na_Ca_ex"/>
    <property type="match status" value="2"/>
</dbReference>
<feature type="transmembrane region" description="Helical" evidence="5">
    <location>
        <begin position="127"/>
        <end position="144"/>
    </location>
</feature>
<feature type="domain" description="Sodium/calcium exchanger membrane region" evidence="6">
    <location>
        <begin position="172"/>
        <end position="317"/>
    </location>
</feature>
<dbReference type="RefSeq" id="WP_110264480.1">
    <property type="nucleotide sequence ID" value="NZ_CAKZQT010000021.1"/>
</dbReference>
<dbReference type="PANTHER" id="PTHR10846:SF8">
    <property type="entry name" value="INNER MEMBRANE PROTEIN YRBG"/>
    <property type="match status" value="1"/>
</dbReference>
<feature type="transmembrane region" description="Helical" evidence="5">
    <location>
        <begin position="172"/>
        <end position="194"/>
    </location>
</feature>
<dbReference type="InterPro" id="IPR044880">
    <property type="entry name" value="NCX_ion-bd_dom_sf"/>
</dbReference>
<evidence type="ECO:0000256" key="4">
    <source>
        <dbReference type="ARBA" id="ARBA00023136"/>
    </source>
</evidence>
<evidence type="ECO:0000256" key="2">
    <source>
        <dbReference type="ARBA" id="ARBA00022692"/>
    </source>
</evidence>